<dbReference type="OrthoDB" id="10335687at2759"/>
<evidence type="ECO:0000313" key="1">
    <source>
        <dbReference type="EMBL" id="CAD8182360.1"/>
    </source>
</evidence>
<proteinExistence type="predicted"/>
<comment type="caution">
    <text evidence="1">The sequence shown here is derived from an EMBL/GenBank/DDBJ whole genome shotgun (WGS) entry which is preliminary data.</text>
</comment>
<organism evidence="1 2">
    <name type="scientific">Paramecium octaurelia</name>
    <dbReference type="NCBI Taxonomy" id="43137"/>
    <lineage>
        <taxon>Eukaryota</taxon>
        <taxon>Sar</taxon>
        <taxon>Alveolata</taxon>
        <taxon>Ciliophora</taxon>
        <taxon>Intramacronucleata</taxon>
        <taxon>Oligohymenophorea</taxon>
        <taxon>Peniculida</taxon>
        <taxon>Parameciidae</taxon>
        <taxon>Paramecium</taxon>
    </lineage>
</organism>
<dbReference type="Proteomes" id="UP000683925">
    <property type="component" value="Unassembled WGS sequence"/>
</dbReference>
<dbReference type="AlphaFoldDB" id="A0A8S1VY97"/>
<dbReference type="OMA" id="PWYPFER"/>
<sequence length="190" mass="22548">MKKYKDSQSADCIYMETIHNLQIRSNIRMIQNKQINPPQTPKPMSQNQSRRIVQTTKESQQSILQLQDNKILMSQLCQPMVIHSHRIASNNKQLTLENKRQKRSLNLDTHLNMIKQQHFLKKGGQVRQSQKETKPWYPFERMKRKQKLLTTILGQKQNHNTQNHQILTHFQSMADLTGWQINEDPQIEIQ</sequence>
<protein>
    <submittedName>
        <fullName evidence="1">Uncharacterized protein</fullName>
    </submittedName>
</protein>
<evidence type="ECO:0000313" key="2">
    <source>
        <dbReference type="Proteomes" id="UP000683925"/>
    </source>
</evidence>
<reference evidence="1" key="1">
    <citation type="submission" date="2021-01" db="EMBL/GenBank/DDBJ databases">
        <authorList>
            <consortium name="Genoscope - CEA"/>
            <person name="William W."/>
        </authorList>
    </citation>
    <scope>NUCLEOTIDE SEQUENCE</scope>
</reference>
<gene>
    <name evidence="1" type="ORF">POCTA_138.1.T0780249</name>
</gene>
<accession>A0A8S1VY97</accession>
<keyword evidence="2" id="KW-1185">Reference proteome</keyword>
<name>A0A8S1VY97_PAROT</name>
<dbReference type="EMBL" id="CAJJDP010000077">
    <property type="protein sequence ID" value="CAD8182360.1"/>
    <property type="molecule type" value="Genomic_DNA"/>
</dbReference>